<dbReference type="InterPro" id="IPR051058">
    <property type="entry name" value="GDSL_Est/Lipase"/>
</dbReference>
<name>A0AAI8Z1H2_9PEZI</name>
<feature type="signal peptide" evidence="2">
    <location>
        <begin position="1"/>
        <end position="15"/>
    </location>
</feature>
<accession>A0AAI8Z1H2</accession>
<gene>
    <name evidence="3" type="ORF">LECACI_7A005909</name>
</gene>
<organism evidence="3 4">
    <name type="scientific">Lecanosticta acicola</name>
    <dbReference type="NCBI Taxonomy" id="111012"/>
    <lineage>
        <taxon>Eukaryota</taxon>
        <taxon>Fungi</taxon>
        <taxon>Dikarya</taxon>
        <taxon>Ascomycota</taxon>
        <taxon>Pezizomycotina</taxon>
        <taxon>Dothideomycetes</taxon>
        <taxon>Dothideomycetidae</taxon>
        <taxon>Mycosphaerellales</taxon>
        <taxon>Mycosphaerellaceae</taxon>
        <taxon>Lecanosticta</taxon>
    </lineage>
</organism>
<dbReference type="PANTHER" id="PTHR45648:SF22">
    <property type="entry name" value="GDSL LIPASE_ACYLHYDROLASE FAMILY PROTEIN (AFU_ORTHOLOGUE AFUA_4G14700)"/>
    <property type="match status" value="1"/>
</dbReference>
<dbReference type="EMBL" id="CAVMBE010000040">
    <property type="protein sequence ID" value="CAK4030751.1"/>
    <property type="molecule type" value="Genomic_DNA"/>
</dbReference>
<evidence type="ECO:0000256" key="2">
    <source>
        <dbReference type="SAM" id="SignalP"/>
    </source>
</evidence>
<dbReference type="Proteomes" id="UP001296104">
    <property type="component" value="Unassembled WGS sequence"/>
</dbReference>
<dbReference type="GO" id="GO:0016787">
    <property type="term" value="F:hydrolase activity"/>
    <property type="evidence" value="ECO:0007669"/>
    <property type="project" value="UniProtKB-KW"/>
</dbReference>
<dbReference type="AlphaFoldDB" id="A0AAI8Z1H2"/>
<evidence type="ECO:0000256" key="1">
    <source>
        <dbReference type="ARBA" id="ARBA00022801"/>
    </source>
</evidence>
<dbReference type="InterPro" id="IPR036514">
    <property type="entry name" value="SGNH_hydro_sf"/>
</dbReference>
<reference evidence="3" key="1">
    <citation type="submission" date="2023-11" db="EMBL/GenBank/DDBJ databases">
        <authorList>
            <person name="Alioto T."/>
            <person name="Alioto T."/>
            <person name="Gomez Garrido J."/>
        </authorList>
    </citation>
    <scope>NUCLEOTIDE SEQUENCE</scope>
</reference>
<protein>
    <recommendedName>
        <fullName evidence="5">Carbohydrate esterase family 16 protein</fullName>
    </recommendedName>
</protein>
<evidence type="ECO:0008006" key="5">
    <source>
        <dbReference type="Google" id="ProtNLM"/>
    </source>
</evidence>
<proteinExistence type="predicted"/>
<dbReference type="PANTHER" id="PTHR45648">
    <property type="entry name" value="GDSL LIPASE/ACYLHYDROLASE FAMILY PROTEIN (AFU_ORTHOLOGUE AFUA_4G14700)"/>
    <property type="match status" value="1"/>
</dbReference>
<keyword evidence="2" id="KW-0732">Signal</keyword>
<evidence type="ECO:0000313" key="4">
    <source>
        <dbReference type="Proteomes" id="UP001296104"/>
    </source>
</evidence>
<evidence type="ECO:0000313" key="3">
    <source>
        <dbReference type="EMBL" id="CAK4030751.1"/>
    </source>
</evidence>
<comment type="caution">
    <text evidence="3">The sequence shown here is derived from an EMBL/GenBank/DDBJ whole genome shotgun (WGS) entry which is preliminary data.</text>
</comment>
<feature type="chain" id="PRO_5042577025" description="Carbohydrate esterase family 16 protein" evidence="2">
    <location>
        <begin position="16"/>
        <end position="321"/>
    </location>
</feature>
<sequence length="321" mass="36150">MRTLISFAVVALGAASPVAKRQMDQKKPPLHFFVFTEFDVTSPAPSIEQPLGFPPVGHSPDDLTANPLIAETSTANGPNWVEFLTVRDNTTATLTYDFAISGASIPDGFTDQILNVYEPKYSSLYSGNATRPCTATSWNSNSSIFASWIGINDINWCSLLFTNTPDVPFSQCLPPRMDSYFNLMDNLYITGARNYFFVNMPPLQRAPMVFAHGQRIIDNYAQGVELFNHHLLPRYVQNFTAMHPGSRAIVHDAHTFFARILDNPTWYGFRDSRCYSCIGCYNVTGCFWSNDYHPVWQVHERLAEDMVANLTSIGWPVLEFE</sequence>
<keyword evidence="1" id="KW-0378">Hydrolase</keyword>
<keyword evidence="4" id="KW-1185">Reference proteome</keyword>
<dbReference type="Gene3D" id="3.40.50.1110">
    <property type="entry name" value="SGNH hydrolase"/>
    <property type="match status" value="1"/>
</dbReference>